<accession>A0ABM4TXK6</accession>
<keyword evidence="6 9" id="KW-0811">Translocation</keyword>
<keyword evidence="7 9" id="KW-0906">Nuclear pore complex</keyword>
<dbReference type="RefSeq" id="XP_070854706.1">
    <property type="nucleotide sequence ID" value="XM_070998605.1"/>
</dbReference>
<gene>
    <name evidence="11" type="primary">LOC118879787</name>
</gene>
<evidence type="ECO:0000256" key="1">
    <source>
        <dbReference type="ARBA" id="ARBA00004567"/>
    </source>
</evidence>
<sequence length="118" mass="13882">MNRMVAQLMDHDIKLFIYEAQKLNDTHWFSTHLINLIHHCVQLKSYFDQNNIDLPALRHSMIYEYGSYLMTSHNLWQLGIDYLDSLLENWKHALPGHHSQCGWPNVHLAALGFPLEVL</sequence>
<evidence type="ECO:0000256" key="9">
    <source>
        <dbReference type="RuleBase" id="RU365073"/>
    </source>
</evidence>
<organism evidence="10 11">
    <name type="scientific">Drosophila suzukii</name>
    <name type="common">Spotted-wing drosophila fruit fly</name>
    <dbReference type="NCBI Taxonomy" id="28584"/>
    <lineage>
        <taxon>Eukaryota</taxon>
        <taxon>Metazoa</taxon>
        <taxon>Ecdysozoa</taxon>
        <taxon>Arthropoda</taxon>
        <taxon>Hexapoda</taxon>
        <taxon>Insecta</taxon>
        <taxon>Pterygota</taxon>
        <taxon>Neoptera</taxon>
        <taxon>Endopterygota</taxon>
        <taxon>Diptera</taxon>
        <taxon>Brachycera</taxon>
        <taxon>Muscomorpha</taxon>
        <taxon>Ephydroidea</taxon>
        <taxon>Drosophilidae</taxon>
        <taxon>Drosophila</taxon>
        <taxon>Sophophora</taxon>
    </lineage>
</organism>
<evidence type="ECO:0000256" key="3">
    <source>
        <dbReference type="ARBA" id="ARBA00022448"/>
    </source>
</evidence>
<dbReference type="PANTHER" id="PTHR13373:SF21">
    <property type="entry name" value="NUCLEAR PORE COMPLEX PROTEIN NUP85"/>
    <property type="match status" value="1"/>
</dbReference>
<reference evidence="10" key="1">
    <citation type="submission" date="2025-05" db="UniProtKB">
        <authorList>
            <consortium name="RefSeq"/>
        </authorList>
    </citation>
    <scope>NUCLEOTIDE SEQUENCE [LARGE SCALE GENOMIC DNA]</scope>
</reference>
<keyword evidence="4 9" id="KW-0509">mRNA transport</keyword>
<proteinExistence type="inferred from homology"/>
<comment type="subunit">
    <text evidence="9">Component of the nuclear pore complex (NPC).</text>
</comment>
<keyword evidence="9" id="KW-0472">Membrane</keyword>
<comment type="subcellular location">
    <subcellularLocation>
        <location evidence="1 9">Nucleus</location>
        <location evidence="1 9">Nuclear pore complex</location>
    </subcellularLocation>
</comment>
<comment type="function">
    <text evidence="9">Functions as a component of the nuclear pore complex (NPC).</text>
</comment>
<keyword evidence="8 9" id="KW-0539">Nucleus</keyword>
<dbReference type="Pfam" id="PF07575">
    <property type="entry name" value="Nucleopor_Nup85"/>
    <property type="match status" value="1"/>
</dbReference>
<comment type="similarity">
    <text evidence="2 9">Belongs to the nucleoporin Nup85 family.</text>
</comment>
<protein>
    <recommendedName>
        <fullName evidence="9">Nuclear pore complex protein Nup75</fullName>
    </recommendedName>
    <alternativeName>
        <fullName evidence="9">Nucleoporin Nup85</fullName>
    </alternativeName>
</protein>
<evidence type="ECO:0000313" key="10">
    <source>
        <dbReference type="Proteomes" id="UP001652628"/>
    </source>
</evidence>
<reference evidence="11" key="2">
    <citation type="submission" date="2025-08" db="UniProtKB">
        <authorList>
            <consortium name="RefSeq"/>
        </authorList>
    </citation>
    <scope>IDENTIFICATION</scope>
</reference>
<dbReference type="GeneID" id="118879787"/>
<dbReference type="InterPro" id="IPR011502">
    <property type="entry name" value="Nucleoporin_Nup85"/>
</dbReference>
<name>A0ABM4TXK6_DROSZ</name>
<evidence type="ECO:0000256" key="7">
    <source>
        <dbReference type="ARBA" id="ARBA00023132"/>
    </source>
</evidence>
<evidence type="ECO:0000313" key="11">
    <source>
        <dbReference type="RefSeq" id="XP_070854706.1"/>
    </source>
</evidence>
<dbReference type="PANTHER" id="PTHR13373">
    <property type="entry name" value="FROUNT PROTEIN-RELATED"/>
    <property type="match status" value="1"/>
</dbReference>
<keyword evidence="5 9" id="KW-0653">Protein transport</keyword>
<evidence type="ECO:0000256" key="5">
    <source>
        <dbReference type="ARBA" id="ARBA00022927"/>
    </source>
</evidence>
<keyword evidence="3 9" id="KW-0813">Transport</keyword>
<evidence type="ECO:0000256" key="6">
    <source>
        <dbReference type="ARBA" id="ARBA00023010"/>
    </source>
</evidence>
<dbReference type="Proteomes" id="UP001652628">
    <property type="component" value="Chromosome 2L"/>
</dbReference>
<evidence type="ECO:0000256" key="2">
    <source>
        <dbReference type="ARBA" id="ARBA00005573"/>
    </source>
</evidence>
<evidence type="ECO:0000256" key="8">
    <source>
        <dbReference type="ARBA" id="ARBA00023242"/>
    </source>
</evidence>
<evidence type="ECO:0000256" key="4">
    <source>
        <dbReference type="ARBA" id="ARBA00022816"/>
    </source>
</evidence>
<keyword evidence="10" id="KW-1185">Reference proteome</keyword>